<comment type="similarity">
    <text evidence="9">Belongs to the DNA2/NAM7 helicase family.</text>
</comment>
<evidence type="ECO:0000256" key="9">
    <source>
        <dbReference type="RuleBase" id="RU367041"/>
    </source>
</evidence>
<keyword evidence="6" id="KW-0862">Zinc</keyword>
<comment type="catalytic activity">
    <reaction evidence="9">
        <text>ATP + H2O = ADP + phosphate + H(+)</text>
        <dbReference type="Rhea" id="RHEA:13065"/>
        <dbReference type="ChEBI" id="CHEBI:15377"/>
        <dbReference type="ChEBI" id="CHEBI:15378"/>
        <dbReference type="ChEBI" id="CHEBI:30616"/>
        <dbReference type="ChEBI" id="CHEBI:43474"/>
        <dbReference type="ChEBI" id="CHEBI:456216"/>
        <dbReference type="EC" id="3.6.4.12"/>
    </reaction>
</comment>
<keyword evidence="9" id="KW-0004">4Fe-4S</keyword>
<evidence type="ECO:0000256" key="8">
    <source>
        <dbReference type="PROSITE-ProRule" id="PRU00325"/>
    </source>
</evidence>
<dbReference type="STRING" id="35608.A0A2U1QJF0"/>
<dbReference type="GO" id="GO:0005737">
    <property type="term" value="C:cytoplasm"/>
    <property type="evidence" value="ECO:0007669"/>
    <property type="project" value="TreeGrafter"/>
</dbReference>
<accession>A0A2U1QJF0</accession>
<evidence type="ECO:0000256" key="6">
    <source>
        <dbReference type="ARBA" id="ARBA00022833"/>
    </source>
</evidence>
<evidence type="ECO:0000256" key="2">
    <source>
        <dbReference type="ARBA" id="ARBA00022741"/>
    </source>
</evidence>
<keyword evidence="9" id="KW-0540">Nuclease</keyword>
<dbReference type="Pfam" id="PF13087">
    <property type="entry name" value="AAA_12"/>
    <property type="match status" value="2"/>
</dbReference>
<dbReference type="InterPro" id="IPR041679">
    <property type="entry name" value="DNA2/NAM7-like_C"/>
</dbReference>
<keyword evidence="9" id="KW-0227">DNA damage</keyword>
<gene>
    <name evidence="12" type="ORF">CTI12_AA021340</name>
</gene>
<dbReference type="InterPro" id="IPR014808">
    <property type="entry name" value="DNA_replication_fac_Dna2_N"/>
</dbReference>
<dbReference type="GO" id="GO:0016887">
    <property type="term" value="F:ATP hydrolysis activity"/>
    <property type="evidence" value="ECO:0007669"/>
    <property type="project" value="RHEA"/>
</dbReference>
<comment type="subcellular location">
    <subcellularLocation>
        <location evidence="9">Nucleus</location>
    </subcellularLocation>
    <subcellularLocation>
        <location evidence="9">Chromosome</location>
    </subcellularLocation>
</comment>
<keyword evidence="5 9" id="KW-0347">Helicase</keyword>
<feature type="compositionally biased region" description="Polar residues" evidence="10">
    <location>
        <begin position="1"/>
        <end position="15"/>
    </location>
</feature>
<dbReference type="InterPro" id="IPR007527">
    <property type="entry name" value="Znf_SWIM"/>
</dbReference>
<evidence type="ECO:0000256" key="3">
    <source>
        <dbReference type="ARBA" id="ARBA00022771"/>
    </source>
</evidence>
<keyword evidence="9" id="KW-0539">Nucleus</keyword>
<dbReference type="Gene3D" id="3.40.50.300">
    <property type="entry name" value="P-loop containing nucleotide triphosphate hydrolases"/>
    <property type="match status" value="3"/>
</dbReference>
<evidence type="ECO:0000313" key="13">
    <source>
        <dbReference type="Proteomes" id="UP000245207"/>
    </source>
</evidence>
<keyword evidence="4 9" id="KW-0378">Hydrolase</keyword>
<proteinExistence type="inferred from homology"/>
<dbReference type="Pfam" id="PF04434">
    <property type="entry name" value="SWIM"/>
    <property type="match status" value="1"/>
</dbReference>
<dbReference type="GO" id="GO:0008270">
    <property type="term" value="F:zinc ion binding"/>
    <property type="evidence" value="ECO:0007669"/>
    <property type="project" value="UniProtKB-KW"/>
</dbReference>
<dbReference type="GO" id="GO:0005694">
    <property type="term" value="C:chromosome"/>
    <property type="evidence" value="ECO:0007669"/>
    <property type="project" value="UniProtKB-SubCell"/>
</dbReference>
<dbReference type="PANTHER" id="PTHR10887:SF433">
    <property type="entry name" value="DNA REPLICATION ATP-DEPENDENT HELICASE_NUCLEASE DNA2"/>
    <property type="match status" value="1"/>
</dbReference>
<keyword evidence="13" id="KW-1185">Reference proteome</keyword>
<dbReference type="PROSITE" id="PS50966">
    <property type="entry name" value="ZF_SWIM"/>
    <property type="match status" value="1"/>
</dbReference>
<dbReference type="CDD" id="cd18808">
    <property type="entry name" value="SF1_C_Upf1"/>
    <property type="match status" value="2"/>
</dbReference>
<keyword evidence="9" id="KW-0158">Chromosome</keyword>
<dbReference type="GO" id="GO:0017108">
    <property type="term" value="F:5'-flap endonuclease activity"/>
    <property type="evidence" value="ECO:0007669"/>
    <property type="project" value="UniProtKB-UniRule"/>
</dbReference>
<protein>
    <recommendedName>
        <fullName evidence="9">DNA replication ATP-dependent helicase/nuclease</fullName>
        <ecNumber evidence="9">3.1.-.-</ecNumber>
        <ecNumber evidence="9">3.6.4.12</ecNumber>
    </recommendedName>
</protein>
<comment type="function">
    <text evidence="9">Key enzyme involved in DNA replication and DNA repair. Involved in Okazaki fragments processing by cleaving long flaps that escape FEN1: flaps that are longer than 27 nucleotides are coated by replication protein A complex (RPA), leading to recruit DNA2 which cleaves the flap until it is too short to bind RPA and becomes a substrate for FEN1. Also involved in 5'-end resection of DNA during double-strand break (DSB) repair by mediating the cleavage of 5'-ssDNA.</text>
</comment>
<evidence type="ECO:0000256" key="7">
    <source>
        <dbReference type="ARBA" id="ARBA00022840"/>
    </source>
</evidence>
<feature type="domain" description="SWIM-type" evidence="11">
    <location>
        <begin position="335"/>
        <end position="367"/>
    </location>
</feature>
<dbReference type="InterPro" id="IPR047187">
    <property type="entry name" value="SF1_C_Upf1"/>
</dbReference>
<keyword evidence="2 9" id="KW-0547">Nucleotide-binding</keyword>
<keyword evidence="9" id="KW-0235">DNA replication</keyword>
<dbReference type="EMBL" id="PKPP01000083">
    <property type="protein sequence ID" value="PWA98098.1"/>
    <property type="molecule type" value="Genomic_DNA"/>
</dbReference>
<dbReference type="GO" id="GO:0005524">
    <property type="term" value="F:ATP binding"/>
    <property type="evidence" value="ECO:0007669"/>
    <property type="project" value="UniProtKB-UniRule"/>
</dbReference>
<organism evidence="12 13">
    <name type="scientific">Artemisia annua</name>
    <name type="common">Sweet wormwood</name>
    <dbReference type="NCBI Taxonomy" id="35608"/>
    <lineage>
        <taxon>Eukaryota</taxon>
        <taxon>Viridiplantae</taxon>
        <taxon>Streptophyta</taxon>
        <taxon>Embryophyta</taxon>
        <taxon>Tracheophyta</taxon>
        <taxon>Spermatophyta</taxon>
        <taxon>Magnoliopsida</taxon>
        <taxon>eudicotyledons</taxon>
        <taxon>Gunneridae</taxon>
        <taxon>Pentapetalae</taxon>
        <taxon>asterids</taxon>
        <taxon>campanulids</taxon>
        <taxon>Asterales</taxon>
        <taxon>Asteraceae</taxon>
        <taxon>Asteroideae</taxon>
        <taxon>Anthemideae</taxon>
        <taxon>Artemisiinae</taxon>
        <taxon>Artemisia</taxon>
    </lineage>
</organism>
<keyword evidence="7 9" id="KW-0067">ATP-binding</keyword>
<dbReference type="GO" id="GO:0003677">
    <property type="term" value="F:DNA binding"/>
    <property type="evidence" value="ECO:0007669"/>
    <property type="project" value="UniProtKB-UniRule"/>
</dbReference>
<keyword evidence="1 9" id="KW-0479">Metal-binding</keyword>
<dbReference type="GO" id="GO:0051539">
    <property type="term" value="F:4 iron, 4 sulfur cluster binding"/>
    <property type="evidence" value="ECO:0007669"/>
    <property type="project" value="UniProtKB-UniRule"/>
</dbReference>
<keyword evidence="9" id="KW-0238">DNA-binding</keyword>
<keyword evidence="9" id="KW-0411">Iron-sulfur</keyword>
<dbReference type="InterPro" id="IPR027417">
    <property type="entry name" value="P-loop_NTPase"/>
</dbReference>
<evidence type="ECO:0000256" key="5">
    <source>
        <dbReference type="ARBA" id="ARBA00022806"/>
    </source>
</evidence>
<evidence type="ECO:0000256" key="10">
    <source>
        <dbReference type="SAM" id="MobiDB-lite"/>
    </source>
</evidence>
<evidence type="ECO:0000313" key="12">
    <source>
        <dbReference type="EMBL" id="PWA98098.1"/>
    </source>
</evidence>
<dbReference type="SUPFAM" id="SSF52540">
    <property type="entry name" value="P-loop containing nucleoside triphosphate hydrolases"/>
    <property type="match status" value="2"/>
</dbReference>
<dbReference type="PANTHER" id="PTHR10887">
    <property type="entry name" value="DNA2/NAM7 HELICASE FAMILY"/>
    <property type="match status" value="1"/>
</dbReference>
<name>A0A2U1QJF0_ARTAN</name>
<dbReference type="Proteomes" id="UP000245207">
    <property type="component" value="Unassembled WGS sequence"/>
</dbReference>
<keyword evidence="3 8" id="KW-0863">Zinc-finger</keyword>
<keyword evidence="9" id="KW-0408">Iron</keyword>
<dbReference type="GO" id="GO:0017116">
    <property type="term" value="F:single-stranded DNA helicase activity"/>
    <property type="evidence" value="ECO:0007669"/>
    <property type="project" value="UniProtKB-UniRule"/>
</dbReference>
<dbReference type="InterPro" id="IPR045055">
    <property type="entry name" value="DNA2/NAM7-like"/>
</dbReference>
<keyword evidence="9" id="KW-0234">DNA repair</keyword>
<dbReference type="SMART" id="SM00575">
    <property type="entry name" value="ZnF_PMZ"/>
    <property type="match status" value="1"/>
</dbReference>
<dbReference type="Pfam" id="PF08696">
    <property type="entry name" value="Dna2"/>
    <property type="match status" value="1"/>
</dbReference>
<keyword evidence="9" id="KW-0511">Multifunctional enzyme</keyword>
<sequence>MQGNMPDNNSILNNFHQKHNKPEDTNLGEFHPNTSDSKGKTPLMDIVDKTKVGHRVPQGLFFPRVHIYKGLPTEKTCLAGAGGDIYEFDASNAIFTNDDREQYRSIEVIRDNEKEFWKTCIFGHFWSIKVKKTTKSQKKRNLHLTASANIDKRLKTNLHTTGQKEFEDLHQTASGVKSVGRQLSSSINRVQKSQARAQQSSSSACLALAKLELGKSRLGSYVLYGIFKFEIPNFDGFFVPIKRDANWGQLFEVVKQVLCDLQGCERWMDIWLQEGILLLGAKHSLKLTGIVHHLRMGYQSLLMVKLLLLQVEQRKWKVFPSGYEVVEVRRRDEAFGVNLMNRTCDCRLWNLTGVPCVHSVAAYMNQKMNPDLGELQIMKDIDAKKEVMEEAGDIVDTNAESSQMGSRQHKKVSAFNLSTLNIHQFVVMAVCFVLQALLELLDQVEDVICTEDQVSTDSRTSITSFKNKPNNRTHVESDVAVERPGVASIEKVNKEPSNVYCLGFEVSEKQYVGSNASQCSSKVCFRKIIYQIYPRVLYDSVISPGDTVHVIGEFNEEGKCDVNRDNNFLIVDPDILVSGTRVAGSFSCHRRTVLDERLKNNEQSAPALIGPLFHQLFQAGLIMESPTKEFLEEYARVLLQKNYEGLYACGVYKGDIHKTMIESVLKLFNWIFRFRDSQAPRYDGGCIFSQDPAVSYIWSEKTLNDDQRKAILKILTAKDYTLILGMTGTGKTSTMVHAVKAIVNERELILFVLVEWKPCMRKFVGIVLMITDKLTCQGIPAEDIGVLTPYNSQVNLIQQFLSKSVEIHTIDKYQGRDKDCILVSFVRSSNNPENCKSSLLGDWHRISVALTCAKNPGPISPVAKQSQVRKRSFRCTRLIKNQHAKVVGENGMGVSLFCRLSEAHPQAISALQSQSRMCAPIMELSNALIYGDRLRCGSPDVANAKLEYTSSTSLSSWLKKVLDPLRQVIFINTDLLPGLEVKDGKTANNPLEAYIITEITDKLTCQGIREEDIGVITPYNSQVNLIQQFLSKSVEIHTIDKYQGRDKDCILVSFVRSSNNPKNCKSSLLGDWHRINVALTRAKFNKTVSCGLFVSKLTLLYKLSLVTFTNNVNLCGQKAFRSNFSGIINFVRKTYARIARFVATAACDSNTLLDVLLSCFFWWVAMMITRRVYKFYGFHLATPVSWRGNFGWLAVAAMAGVRFSWYTCRPTLFEHDSFATVHSLPDFYSHPPEYGIIHLRLRPSTGLHTTPKLPCTIPEVCIRLLILYLAKNFKGLMTEASCPRTDGKHLRNNFKRPVRLTFAFG</sequence>
<evidence type="ECO:0000259" key="11">
    <source>
        <dbReference type="PROSITE" id="PS50966"/>
    </source>
</evidence>
<dbReference type="GO" id="GO:0005634">
    <property type="term" value="C:nucleus"/>
    <property type="evidence" value="ECO:0007669"/>
    <property type="project" value="UniProtKB-SubCell"/>
</dbReference>
<comment type="caution">
    <text evidence="12">The sequence shown here is derived from an EMBL/GenBank/DDBJ whole genome shotgun (WGS) entry which is preliminary data.</text>
</comment>
<dbReference type="InterPro" id="IPR006564">
    <property type="entry name" value="Znf_PMZ"/>
</dbReference>
<dbReference type="EC" id="3.1.-.-" evidence="9"/>
<reference evidence="12 13" key="1">
    <citation type="journal article" date="2018" name="Mol. Plant">
        <title>The genome of Artemisia annua provides insight into the evolution of Asteraceae family and artemisinin biosynthesis.</title>
        <authorList>
            <person name="Shen Q."/>
            <person name="Zhang L."/>
            <person name="Liao Z."/>
            <person name="Wang S."/>
            <person name="Yan T."/>
            <person name="Shi P."/>
            <person name="Liu M."/>
            <person name="Fu X."/>
            <person name="Pan Q."/>
            <person name="Wang Y."/>
            <person name="Lv Z."/>
            <person name="Lu X."/>
            <person name="Zhang F."/>
            <person name="Jiang W."/>
            <person name="Ma Y."/>
            <person name="Chen M."/>
            <person name="Hao X."/>
            <person name="Li L."/>
            <person name="Tang Y."/>
            <person name="Lv G."/>
            <person name="Zhou Y."/>
            <person name="Sun X."/>
            <person name="Brodelius P.E."/>
            <person name="Rose J.K.C."/>
            <person name="Tang K."/>
        </authorList>
    </citation>
    <scope>NUCLEOTIDE SEQUENCE [LARGE SCALE GENOMIC DNA]</scope>
    <source>
        <strain evidence="13">cv. Huhao1</strain>
        <tissue evidence="12">Leaf</tissue>
    </source>
</reference>
<evidence type="ECO:0000256" key="1">
    <source>
        <dbReference type="ARBA" id="ARBA00022723"/>
    </source>
</evidence>
<dbReference type="GO" id="GO:0071932">
    <property type="term" value="P:replication fork reversal"/>
    <property type="evidence" value="ECO:0007669"/>
    <property type="project" value="TreeGrafter"/>
</dbReference>
<dbReference type="GO" id="GO:0033567">
    <property type="term" value="P:DNA replication, Okazaki fragment processing"/>
    <property type="evidence" value="ECO:0007669"/>
    <property type="project" value="UniProtKB-UniRule"/>
</dbReference>
<feature type="region of interest" description="Disordered" evidence="10">
    <location>
        <begin position="1"/>
        <end position="42"/>
    </location>
</feature>
<dbReference type="GO" id="GO:0006281">
    <property type="term" value="P:DNA repair"/>
    <property type="evidence" value="ECO:0007669"/>
    <property type="project" value="UniProtKB-KW"/>
</dbReference>
<dbReference type="EC" id="3.6.4.12" evidence="9"/>
<evidence type="ECO:0000256" key="4">
    <source>
        <dbReference type="ARBA" id="ARBA00022801"/>
    </source>
</evidence>
<dbReference type="OrthoDB" id="306218at2759"/>